<dbReference type="InterPro" id="IPR011992">
    <property type="entry name" value="EF-hand-dom_pair"/>
</dbReference>
<dbReference type="InterPro" id="IPR028146">
    <property type="entry name" value="PRKCSH_N"/>
</dbReference>
<feature type="region of interest" description="Disordered" evidence="8">
    <location>
        <begin position="210"/>
        <end position="229"/>
    </location>
</feature>
<dbReference type="InterPro" id="IPR039794">
    <property type="entry name" value="Gtb1-like"/>
</dbReference>
<feature type="coiled-coil region" evidence="7">
    <location>
        <begin position="389"/>
        <end position="426"/>
    </location>
</feature>
<feature type="domain" description="MRH" evidence="10">
    <location>
        <begin position="439"/>
        <end position="539"/>
    </location>
</feature>
<organism evidence="11 12">
    <name type="scientific">Drosophila kikkawai</name>
    <name type="common">Fruit fly</name>
    <dbReference type="NCBI Taxonomy" id="30033"/>
    <lineage>
        <taxon>Eukaryota</taxon>
        <taxon>Metazoa</taxon>
        <taxon>Ecdysozoa</taxon>
        <taxon>Arthropoda</taxon>
        <taxon>Hexapoda</taxon>
        <taxon>Insecta</taxon>
        <taxon>Pterygota</taxon>
        <taxon>Neoptera</taxon>
        <taxon>Endopterygota</taxon>
        <taxon>Diptera</taxon>
        <taxon>Brachycera</taxon>
        <taxon>Muscomorpha</taxon>
        <taxon>Ephydroidea</taxon>
        <taxon>Drosophilidae</taxon>
        <taxon>Drosophila</taxon>
        <taxon>Sophophora</taxon>
    </lineage>
</organism>
<evidence type="ECO:0000256" key="3">
    <source>
        <dbReference type="ARBA" id="ARBA00022824"/>
    </source>
</evidence>
<dbReference type="PROSITE" id="PS00018">
    <property type="entry name" value="EF_HAND_1"/>
    <property type="match status" value="1"/>
</dbReference>
<dbReference type="Gene3D" id="2.70.130.10">
    <property type="entry name" value="Mannose-6-phosphate receptor binding domain"/>
    <property type="match status" value="1"/>
</dbReference>
<evidence type="ECO:0000256" key="4">
    <source>
        <dbReference type="ARBA" id="ARBA00022837"/>
    </source>
</evidence>
<dbReference type="GO" id="GO:0017177">
    <property type="term" value="C:glucosidase II complex"/>
    <property type="evidence" value="ECO:0007669"/>
    <property type="project" value="TreeGrafter"/>
</dbReference>
<evidence type="ECO:0000256" key="9">
    <source>
        <dbReference type="SAM" id="SignalP"/>
    </source>
</evidence>
<keyword evidence="4" id="KW-0106">Calcium</keyword>
<accession>A0A6P4JRW4</accession>
<comment type="caution">
    <text evidence="6">Lacks conserved residue(s) required for the propagation of feature annotation.</text>
</comment>
<evidence type="ECO:0000256" key="8">
    <source>
        <dbReference type="SAM" id="MobiDB-lite"/>
    </source>
</evidence>
<reference evidence="11" key="1">
    <citation type="submission" date="2025-05" db="UniProtKB">
        <authorList>
            <consortium name="RefSeq"/>
        </authorList>
    </citation>
    <scope>NUCLEOTIDE SEQUENCE [LARGE SCALE GENOMIC DNA]</scope>
    <source>
        <strain evidence="11">14028-0561.14</strain>
    </source>
</reference>
<dbReference type="PROSITE" id="PS50068">
    <property type="entry name" value="LDLRA_2"/>
    <property type="match status" value="1"/>
</dbReference>
<feature type="compositionally biased region" description="Acidic residues" evidence="8">
    <location>
        <begin position="351"/>
        <end position="367"/>
    </location>
</feature>
<dbReference type="RefSeq" id="XP_017037419.1">
    <property type="nucleotide sequence ID" value="XM_017181930.3"/>
</dbReference>
<dbReference type="AlphaFoldDB" id="A0A6P4JRW4"/>
<dbReference type="Pfam" id="PF12999">
    <property type="entry name" value="PRKCSH-like"/>
    <property type="match status" value="1"/>
</dbReference>
<feature type="region of interest" description="Disordered" evidence="8">
    <location>
        <begin position="312"/>
        <end position="335"/>
    </location>
</feature>
<dbReference type="PANTHER" id="PTHR12630:SF1">
    <property type="entry name" value="GLUCOSIDASE 2 SUBUNIT BETA"/>
    <property type="match status" value="1"/>
</dbReference>
<keyword evidence="5" id="KW-1015">Disulfide bond</keyword>
<evidence type="ECO:0000313" key="11">
    <source>
        <dbReference type="Proteomes" id="UP001652661"/>
    </source>
</evidence>
<dbReference type="InterPro" id="IPR009011">
    <property type="entry name" value="Man6P_isomerase_rcpt-bd_dom_sf"/>
</dbReference>
<evidence type="ECO:0000259" key="10">
    <source>
        <dbReference type="PROSITE" id="PS51914"/>
    </source>
</evidence>
<feature type="region of interest" description="Disordered" evidence="8">
    <location>
        <begin position="351"/>
        <end position="371"/>
    </location>
</feature>
<dbReference type="SUPFAM" id="SSF47473">
    <property type="entry name" value="EF-hand"/>
    <property type="match status" value="1"/>
</dbReference>
<evidence type="ECO:0000313" key="12">
    <source>
        <dbReference type="RefSeq" id="XP_017037419.1"/>
    </source>
</evidence>
<protein>
    <recommendedName>
        <fullName evidence="1">Glucosidase 2 subunit beta</fullName>
    </recommendedName>
</protein>
<name>A0A6P4JRW4_DROKI</name>
<evidence type="ECO:0000256" key="5">
    <source>
        <dbReference type="ARBA" id="ARBA00023157"/>
    </source>
</evidence>
<dbReference type="PROSITE" id="PS51914">
    <property type="entry name" value="MRH"/>
    <property type="match status" value="1"/>
</dbReference>
<keyword evidence="11" id="KW-1185">Reference proteome</keyword>
<feature type="chain" id="PRO_5028103324" description="Glucosidase 2 subunit beta" evidence="9">
    <location>
        <begin position="27"/>
        <end position="553"/>
    </location>
</feature>
<dbReference type="OMA" id="YENGQHC"/>
<keyword evidence="2 9" id="KW-0732">Signal</keyword>
<dbReference type="OrthoDB" id="28322at2759"/>
<evidence type="ECO:0000256" key="1">
    <source>
        <dbReference type="ARBA" id="ARBA00022387"/>
    </source>
</evidence>
<gene>
    <name evidence="12" type="primary">GCS2beta</name>
</gene>
<dbReference type="InterPro" id="IPR036607">
    <property type="entry name" value="PRKCSH"/>
</dbReference>
<dbReference type="SUPFAM" id="SSF50911">
    <property type="entry name" value="Mannose 6-phosphate receptor domain"/>
    <property type="match status" value="1"/>
</dbReference>
<proteinExistence type="predicted"/>
<keyword evidence="3" id="KW-0256">Endoplasmic reticulum</keyword>
<evidence type="ECO:0000256" key="2">
    <source>
        <dbReference type="ARBA" id="ARBA00022729"/>
    </source>
</evidence>
<feature type="region of interest" description="Disordered" evidence="8">
    <location>
        <begin position="144"/>
        <end position="177"/>
    </location>
</feature>
<dbReference type="InterPro" id="IPR002172">
    <property type="entry name" value="LDrepeatLR_classA_rpt"/>
</dbReference>
<evidence type="ECO:0000256" key="7">
    <source>
        <dbReference type="SAM" id="Coils"/>
    </source>
</evidence>
<keyword evidence="7" id="KW-0175">Coiled coil</keyword>
<dbReference type="Proteomes" id="UP001652661">
    <property type="component" value="Chromosome 2L"/>
</dbReference>
<sequence length="553" mass="61906">MKSLEGGRMVLIPLVVALLIPNESSATQAPRPLGVSLAKAALYQPRADNSWTCLDGSRSIPFAQVNDDFCDCADGSDEPGTAACPQGKFHCLNKGHQSVDIPSSQVQDGICDCCDGSDESLVVGCTNTCHELGAAAAVQRRNEAELHKRGAERRQEMITKGKQMREEREARRQELNQRRKEQELLHTEKQQLKQNAEALESEAVEIYKEQQRELDAETAQAEQEPQQMRQEASLSFVRYDTNKDGFVEVTELMVDMNLDSDRNGVVTVEEAKYFLDERDRVDLDAFITLAWPRIKPLKMLAEGLFQPPQPEVVASEVEGQQAEATTEEAQPTPPIISEEQAELAGGEDIDADEEGEEDQYEDEEEPDVGVGEASADIEDAAPPAYDPETQRLVQQANEARNALEEVERSIREIDQEIKEIDEQEGKDYGLSQEWAVLDGQCYTFEDREYVYTLCPFDRTSQKSKNGGPETTLGRWDQWIGKPKKYSQQKYANGAACWNGPQRSAIINIKCALEPKITAVSEPNRCEYYFEFETPAACDSEAFQAETDSLHDEL</sequence>
<feature type="compositionally biased region" description="Low complexity" evidence="8">
    <location>
        <begin position="217"/>
        <end position="227"/>
    </location>
</feature>
<dbReference type="InterPro" id="IPR036055">
    <property type="entry name" value="LDL_receptor-like_sf"/>
</dbReference>
<evidence type="ECO:0000256" key="6">
    <source>
        <dbReference type="PROSITE-ProRule" id="PRU00124"/>
    </source>
</evidence>
<feature type="compositionally biased region" description="Low complexity" evidence="8">
    <location>
        <begin position="320"/>
        <end position="330"/>
    </location>
</feature>
<feature type="signal peptide" evidence="9">
    <location>
        <begin position="1"/>
        <end position="26"/>
    </location>
</feature>
<dbReference type="PANTHER" id="PTHR12630">
    <property type="entry name" value="N-LINKED OLIGOSACCHARIDE PROCESSING"/>
    <property type="match status" value="1"/>
</dbReference>
<dbReference type="InterPro" id="IPR044865">
    <property type="entry name" value="MRH_dom"/>
</dbReference>
<dbReference type="GO" id="GO:0006491">
    <property type="term" value="P:N-glycan processing"/>
    <property type="evidence" value="ECO:0007669"/>
    <property type="project" value="TreeGrafter"/>
</dbReference>
<dbReference type="CDD" id="cd00112">
    <property type="entry name" value="LDLa"/>
    <property type="match status" value="1"/>
</dbReference>
<dbReference type="Gene3D" id="4.10.400.10">
    <property type="entry name" value="Low-density Lipoprotein Receptor"/>
    <property type="match status" value="1"/>
</dbReference>
<reference evidence="12" key="2">
    <citation type="submission" date="2025-08" db="UniProtKB">
        <authorList>
            <consortium name="RefSeq"/>
        </authorList>
    </citation>
    <scope>IDENTIFICATION</scope>
    <source>
        <strain evidence="12">14028-0561.14</strain>
        <tissue evidence="12">Whole fly</tissue>
    </source>
</reference>
<dbReference type="Pfam" id="PF13015">
    <property type="entry name" value="PRKCSH_1"/>
    <property type="match status" value="1"/>
</dbReference>
<dbReference type="InterPro" id="IPR018247">
    <property type="entry name" value="EF_Hand_1_Ca_BS"/>
</dbReference>